<evidence type="ECO:0000313" key="3">
    <source>
        <dbReference type="EMBL" id="TGZ52607.1"/>
    </source>
</evidence>
<dbReference type="Proteomes" id="UP000310200">
    <property type="component" value="Unassembled WGS sequence"/>
</dbReference>
<name>A0A4S2KWW1_9HYME</name>
<protein>
    <submittedName>
        <fullName evidence="3">Uncharacterized protein</fullName>
    </submittedName>
</protein>
<feature type="compositionally biased region" description="Basic and acidic residues" evidence="1">
    <location>
        <begin position="893"/>
        <end position="918"/>
    </location>
</feature>
<keyword evidence="2" id="KW-1133">Transmembrane helix</keyword>
<feature type="region of interest" description="Disordered" evidence="1">
    <location>
        <begin position="1113"/>
        <end position="1137"/>
    </location>
</feature>
<gene>
    <name evidence="3" type="ORF">DBV15_07087</name>
</gene>
<keyword evidence="2" id="KW-0812">Transmembrane</keyword>
<reference evidence="3 4" key="1">
    <citation type="journal article" date="2019" name="Philos. Trans. R. Soc. Lond., B, Biol. Sci.">
        <title>Ant behaviour and brain gene expression of defending hosts depend on the ecological success of the intruding social parasite.</title>
        <authorList>
            <person name="Kaur R."/>
            <person name="Stoldt M."/>
            <person name="Jongepier E."/>
            <person name="Feldmeyer B."/>
            <person name="Menzel F."/>
            <person name="Bornberg-Bauer E."/>
            <person name="Foitzik S."/>
        </authorList>
    </citation>
    <scope>NUCLEOTIDE SEQUENCE [LARGE SCALE GENOMIC DNA]</scope>
    <source>
        <tissue evidence="3">Whole body</tissue>
    </source>
</reference>
<evidence type="ECO:0000256" key="1">
    <source>
        <dbReference type="SAM" id="MobiDB-lite"/>
    </source>
</evidence>
<sequence length="1215" mass="136960">MANNSKHESQRRTLISIGCCTCISILTFWSRYQLDSWAIRAAPGTPRLKSHYKAYGTEVYIVHAKEERERGGREERPRSKGLKPERPADGYGALVARRGSRSFVAPTVEPFRPLRLSRRMKYTSMENGPRSWRRIDRDFRAPDLLACSRCIQPLSYNAPRRKHTRTRRDDSRFINKIFVDVGARVGGGLTKITPWSTSPSFEVTPIMVIVFRRVTSVHNKPRPFFLFGSSHEWIVISWQQQHGARTVPRLPLLPIVAVPRNRPDSDAVQRRREIAVALRPSGLSARNSSFFVNTALKKVSRGPDMTVPKAFMNKRWAPGISRKIRLRNDIPRDPFTVVKSPGSRGIAHCHLPRTPESIGIAAEAVNEASPRGNYPPQLAIAANCVLSRTPRFFREADDRSRPSYQFLFSSFLANAPFRATIISYAVSPDAVTGSNRFPADRRIEEPFTLEKIVGPRINSFHTAHTARLIAMLSDLLSIAEAACHPVHARARLWNFNSVEMRFKRVTRTNSKASNKGNWNLLNAPKVQSSRLKSSRGKGRRVGFAASIWIARLHARAIRTQQVTRGRPPLHIAVVPLRPNPDARRRLGSCHAVVLKELPRALFSREQSRLNPSLKSRRVIRRQVVSKAVASRPPEAAPRRRQLTGNLISMAIYSHVGPSRAGPGRAGPVARTPVAFDRRAVAPFDLLAKIQAPEIRITHQELRRMANRRFEFDSNFNLFDLRLSSASFVSFYCQLNPQFVILDLQYMKRERKRIENKCERLGRDSDLFEVRSASQTDRFIDKCNKIDNVYPRFVDQQLYRETLNAPAGVCKKRERERKRELGLAYPGSRAEEEASIGEHRDLSEGEKKERKRERETEKDLRVSAPPWPPPPPPFAAPWRPQGAVAHFPADNNDDDVRPTLDGSSARDVRRDRSLETDKPSEKWALGTYASFRNTRQNNRFDTAVHSQRVKARVIRLNTKDFSSLSSLRLSILFIAPQDQIKASTARRSGSSAQAWSRPSSIAISLAPRRRSAFFVGRAEDARRRRPTIDAPPPKPRRRRPKASGLRLAARRGALYVTKMAALSANTGGCKYGLWLGLGVLAARCLGGEYSRSCVTRSTLGSCCLPTAAEKELAKSAKNVGRRPSARENRSRMRTARATRETIGPGPRAARLLPHRCLTRLPFVSSPRSPSPFPPRVRSRKRDGTDRRVAPRVAAKGSSPGAPYIVTLFATTSRKHP</sequence>
<feature type="region of interest" description="Disordered" evidence="1">
    <location>
        <begin position="1019"/>
        <end position="1043"/>
    </location>
</feature>
<proteinExistence type="predicted"/>
<feature type="region of interest" description="Disordered" evidence="1">
    <location>
        <begin position="66"/>
        <end position="91"/>
    </location>
</feature>
<feature type="compositionally biased region" description="Pro residues" evidence="1">
    <location>
        <begin position="864"/>
        <end position="874"/>
    </location>
</feature>
<feature type="region of interest" description="Disordered" evidence="1">
    <location>
        <begin position="1160"/>
        <end position="1199"/>
    </location>
</feature>
<feature type="region of interest" description="Disordered" evidence="1">
    <location>
        <begin position="819"/>
        <end position="918"/>
    </location>
</feature>
<feature type="compositionally biased region" description="Basic and acidic residues" evidence="1">
    <location>
        <begin position="828"/>
        <end position="860"/>
    </location>
</feature>
<keyword evidence="2" id="KW-0472">Membrane</keyword>
<evidence type="ECO:0000313" key="4">
    <source>
        <dbReference type="Proteomes" id="UP000310200"/>
    </source>
</evidence>
<feature type="compositionally biased region" description="Basic and acidic residues" evidence="1">
    <location>
        <begin position="66"/>
        <end position="88"/>
    </location>
</feature>
<accession>A0A4S2KWW1</accession>
<organism evidence="3 4">
    <name type="scientific">Temnothorax longispinosus</name>
    <dbReference type="NCBI Taxonomy" id="300112"/>
    <lineage>
        <taxon>Eukaryota</taxon>
        <taxon>Metazoa</taxon>
        <taxon>Ecdysozoa</taxon>
        <taxon>Arthropoda</taxon>
        <taxon>Hexapoda</taxon>
        <taxon>Insecta</taxon>
        <taxon>Pterygota</taxon>
        <taxon>Neoptera</taxon>
        <taxon>Endopterygota</taxon>
        <taxon>Hymenoptera</taxon>
        <taxon>Apocrita</taxon>
        <taxon>Aculeata</taxon>
        <taxon>Formicoidea</taxon>
        <taxon>Formicidae</taxon>
        <taxon>Myrmicinae</taxon>
        <taxon>Temnothorax</taxon>
    </lineage>
</organism>
<feature type="transmembrane region" description="Helical" evidence="2">
    <location>
        <begin position="12"/>
        <end position="30"/>
    </location>
</feature>
<dbReference type="EMBL" id="QBLH01001220">
    <property type="protein sequence ID" value="TGZ52607.1"/>
    <property type="molecule type" value="Genomic_DNA"/>
</dbReference>
<dbReference type="AlphaFoldDB" id="A0A4S2KWW1"/>
<evidence type="ECO:0000256" key="2">
    <source>
        <dbReference type="SAM" id="Phobius"/>
    </source>
</evidence>
<keyword evidence="4" id="KW-1185">Reference proteome</keyword>
<comment type="caution">
    <text evidence="3">The sequence shown here is derived from an EMBL/GenBank/DDBJ whole genome shotgun (WGS) entry which is preliminary data.</text>
</comment>